<reference evidence="4 6" key="2">
    <citation type="journal article" date="2015" name="Genome Announc.">
        <title>Expanding the biotechnology potential of lactobacilli through comparative genomics of 213 strains and associated genera.</title>
        <authorList>
            <person name="Sun Z."/>
            <person name="Harris H.M."/>
            <person name="McCann A."/>
            <person name="Guo C."/>
            <person name="Argimon S."/>
            <person name="Zhang W."/>
            <person name="Yang X."/>
            <person name="Jeffery I.B."/>
            <person name="Cooney J.C."/>
            <person name="Kagawa T.F."/>
            <person name="Liu W."/>
            <person name="Song Y."/>
            <person name="Salvetti E."/>
            <person name="Wrobel A."/>
            <person name="Rasinkangas P."/>
            <person name="Parkhill J."/>
            <person name="Rea M.C."/>
            <person name="O'Sullivan O."/>
            <person name="Ritari J."/>
            <person name="Douillard F.P."/>
            <person name="Paul Ross R."/>
            <person name="Yang R."/>
            <person name="Briner A.E."/>
            <person name="Felis G.E."/>
            <person name="de Vos W.M."/>
            <person name="Barrangou R."/>
            <person name="Klaenhammer T.R."/>
            <person name="Caufield P.W."/>
            <person name="Cui Y."/>
            <person name="Zhang H."/>
            <person name="O'Toole P.W."/>
        </authorList>
    </citation>
    <scope>NUCLEOTIDE SEQUENCE [LARGE SCALE GENOMIC DNA]</scope>
    <source>
        <strain evidence="4 6">DSM 23908</strain>
    </source>
</reference>
<dbReference type="EMBL" id="CAKC01000045">
    <property type="protein sequence ID" value="CCI87023.1"/>
    <property type="molecule type" value="Genomic_DNA"/>
</dbReference>
<name>I7LFW3_9LACO</name>
<feature type="signal peptide" evidence="2">
    <location>
        <begin position="1"/>
        <end position="26"/>
    </location>
</feature>
<keyword evidence="2" id="KW-0732">Signal</keyword>
<feature type="region of interest" description="Disordered" evidence="1">
    <location>
        <begin position="73"/>
        <end position="101"/>
    </location>
</feature>
<dbReference type="PATRIC" id="fig|1423751.3.peg.985"/>
<dbReference type="OrthoDB" id="2292214at2"/>
<evidence type="ECO:0000313" key="3">
    <source>
        <dbReference type="EMBL" id="CCI87023.1"/>
    </source>
</evidence>
<evidence type="ECO:0000256" key="1">
    <source>
        <dbReference type="SAM" id="MobiDB-lite"/>
    </source>
</evidence>
<dbReference type="AlphaFoldDB" id="I7LFW3"/>
<reference evidence="3 5" key="1">
    <citation type="submission" date="2012-06" db="EMBL/GenBank/DDBJ databases">
        <title>Draft genome sequence of Lactobacillus gigeriorum CRBIP 24.85T, isolated from chicken crop.</title>
        <authorList>
            <person name="Cousin S."/>
            <person name="Ma L."/>
            <person name="Creno S."/>
            <person name="Clermont D."/>
            <person name="Loux V."/>
            <person name="Bizet C."/>
            <person name="Bouchier C."/>
        </authorList>
    </citation>
    <scope>NUCLEOTIDE SEQUENCE [LARGE SCALE GENOMIC DNA]</scope>
    <source>
        <strain evidence="5">CRBIP 24.85T</strain>
        <strain evidence="3">Type strain: CRBIP 24.85</strain>
    </source>
</reference>
<dbReference type="InterPro" id="IPR035451">
    <property type="entry name" value="Ada-like_dom_sf"/>
</dbReference>
<feature type="chain" id="PRO_5039286271" description="Prophage Lp1 protein 66" evidence="2">
    <location>
        <begin position="27"/>
        <end position="155"/>
    </location>
</feature>
<protein>
    <recommendedName>
        <fullName evidence="7">Prophage Lp1 protein 66</fullName>
    </recommendedName>
</protein>
<accession>I7LFW3</accession>
<organism evidence="3 5">
    <name type="scientific">Lactobacillus gigeriorum DSM 23908 = CRBIP 24.85</name>
    <dbReference type="NCBI Taxonomy" id="1423751"/>
    <lineage>
        <taxon>Bacteria</taxon>
        <taxon>Bacillati</taxon>
        <taxon>Bacillota</taxon>
        <taxon>Bacilli</taxon>
        <taxon>Lactobacillales</taxon>
        <taxon>Lactobacillaceae</taxon>
        <taxon>Lactobacillus</taxon>
    </lineage>
</organism>
<dbReference type="Proteomes" id="UP000051521">
    <property type="component" value="Unassembled WGS sequence"/>
</dbReference>
<gene>
    <name evidence="3" type="ORF">BN52_01980</name>
    <name evidence="4" type="ORF">FC38_GL000950</name>
</gene>
<feature type="compositionally biased region" description="Basic residues" evidence="1">
    <location>
        <begin position="73"/>
        <end position="97"/>
    </location>
</feature>
<evidence type="ECO:0000313" key="6">
    <source>
        <dbReference type="Proteomes" id="UP000051521"/>
    </source>
</evidence>
<evidence type="ECO:0000256" key="2">
    <source>
        <dbReference type="SAM" id="SignalP"/>
    </source>
</evidence>
<proteinExistence type="predicted"/>
<sequence>MKQKKNKKFFISLILLSLLLGFGGIAETQGITEQVQATTLSAEQVKAKKLAKIEKAKKAEYARLKAQLAKKKAKKAKKTRKVYKKKTTVKKTKKSRRSFGVGDTYTANHQRIIGNKRSKIYHVPGQAGYHMNLSNAVFFNSEKEAIAAGYRKALR</sequence>
<dbReference type="Gene3D" id="3.40.10.10">
    <property type="entry name" value="DNA Methylphosphotriester Repair Domain"/>
    <property type="match status" value="1"/>
</dbReference>
<dbReference type="EMBL" id="AYZO01000029">
    <property type="protein sequence ID" value="KRN10552.1"/>
    <property type="molecule type" value="Genomic_DNA"/>
</dbReference>
<keyword evidence="6" id="KW-1185">Reference proteome</keyword>
<evidence type="ECO:0000313" key="5">
    <source>
        <dbReference type="Proteomes" id="UP000009326"/>
    </source>
</evidence>
<comment type="caution">
    <text evidence="3">The sequence shown here is derived from an EMBL/GenBank/DDBJ whole genome shotgun (WGS) entry which is preliminary data.</text>
</comment>
<evidence type="ECO:0000313" key="4">
    <source>
        <dbReference type="EMBL" id="KRN10552.1"/>
    </source>
</evidence>
<evidence type="ECO:0008006" key="7">
    <source>
        <dbReference type="Google" id="ProtNLM"/>
    </source>
</evidence>
<dbReference type="SUPFAM" id="SSF57884">
    <property type="entry name" value="Ada DNA repair protein, N-terminal domain (N-Ada 10)"/>
    <property type="match status" value="1"/>
</dbReference>
<dbReference type="Proteomes" id="UP000009326">
    <property type="component" value="Unassembled WGS sequence"/>
</dbReference>
<dbReference type="STRING" id="1423751.FC38_GL000950"/>